<evidence type="ECO:0000313" key="2">
    <source>
        <dbReference type="Proteomes" id="UP000183567"/>
    </source>
</evidence>
<sequence>MSELTAALQLKNEGNELFRKQDYVGALAKYSVTKPLV</sequence>
<protein>
    <submittedName>
        <fullName evidence="1">Uncharacterized protein</fullName>
    </submittedName>
</protein>
<dbReference type="EMBL" id="LVVM01004817">
    <property type="protein sequence ID" value="OJA12110.1"/>
    <property type="molecule type" value="Genomic_DNA"/>
</dbReference>
<comment type="caution">
    <text evidence="1">The sequence shown here is derived from an EMBL/GenBank/DDBJ whole genome shotgun (WGS) entry which is preliminary data.</text>
</comment>
<evidence type="ECO:0000313" key="1">
    <source>
        <dbReference type="EMBL" id="OJA12110.1"/>
    </source>
</evidence>
<gene>
    <name evidence="1" type="ORF">AZE42_12123</name>
</gene>
<organism evidence="1 2">
    <name type="scientific">Rhizopogon vesiculosus</name>
    <dbReference type="NCBI Taxonomy" id="180088"/>
    <lineage>
        <taxon>Eukaryota</taxon>
        <taxon>Fungi</taxon>
        <taxon>Dikarya</taxon>
        <taxon>Basidiomycota</taxon>
        <taxon>Agaricomycotina</taxon>
        <taxon>Agaricomycetes</taxon>
        <taxon>Agaricomycetidae</taxon>
        <taxon>Boletales</taxon>
        <taxon>Suillineae</taxon>
        <taxon>Rhizopogonaceae</taxon>
        <taxon>Rhizopogon</taxon>
    </lineage>
</organism>
<dbReference type="Gene3D" id="1.25.40.10">
    <property type="entry name" value="Tetratricopeptide repeat domain"/>
    <property type="match status" value="1"/>
</dbReference>
<dbReference type="InterPro" id="IPR011990">
    <property type="entry name" value="TPR-like_helical_dom_sf"/>
</dbReference>
<proteinExistence type="predicted"/>
<dbReference type="OrthoDB" id="2423701at2759"/>
<reference evidence="1 2" key="1">
    <citation type="submission" date="2016-03" db="EMBL/GenBank/DDBJ databases">
        <title>Comparative genomics of the ectomycorrhizal sister species Rhizopogon vinicolor and Rhizopogon vesiculosus (Basidiomycota: Boletales) reveals a divergence of the mating type B locus.</title>
        <authorList>
            <person name="Mujic A.B."/>
            <person name="Kuo A."/>
            <person name="Tritt A."/>
            <person name="Lipzen A."/>
            <person name="Chen C."/>
            <person name="Johnson J."/>
            <person name="Sharma A."/>
            <person name="Barry K."/>
            <person name="Grigoriev I.V."/>
            <person name="Spatafora J.W."/>
        </authorList>
    </citation>
    <scope>NUCLEOTIDE SEQUENCE [LARGE SCALE GENOMIC DNA]</scope>
    <source>
        <strain evidence="1 2">AM-OR11-056</strain>
    </source>
</reference>
<dbReference type="AlphaFoldDB" id="A0A1J8PSD9"/>
<name>A0A1J8PSD9_9AGAM</name>
<keyword evidence="2" id="KW-1185">Reference proteome</keyword>
<dbReference type="Proteomes" id="UP000183567">
    <property type="component" value="Unassembled WGS sequence"/>
</dbReference>
<accession>A0A1J8PSD9</accession>